<evidence type="ECO:0000313" key="2">
    <source>
        <dbReference type="Proteomes" id="UP000682358"/>
    </source>
</evidence>
<proteinExistence type="predicted"/>
<dbReference type="AlphaFoldDB" id="A0AAJ4NL79"/>
<protein>
    <submittedName>
        <fullName evidence="1">Uncharacterized protein</fullName>
    </submittedName>
</protein>
<dbReference type="EMBL" id="CP076405">
    <property type="protein sequence ID" value="QWQ22583.2"/>
    <property type="molecule type" value="Genomic_DNA"/>
</dbReference>
<sequence length="336" mass="38481">MLNTHFLYLLGHLRLLEEQHSVTSLNRSGIGLIGTTPYNQLYIDAIKCCAHHSELKSICQLSPSLPSMTDFMCQKKKIEELINHDDVDCIIMTSTCSDELLKFAIHTAVIAGKDILLNDIPNYNEIKLKEVLEEAARHGVFIGYNQPFSFDNQFSQIKTALMSKHGLETGLLRLTTHRICETENQLPFNILRNTITKNIELLLSLMPDVLLSNPAIQYSHPFMKRADGDVLMINFRQDGGLLISFEIFFNTGKISDKLSLKQCNNRYEVAKKISFNEKNQEINQNNFIVEQLDQFILKLASNTKLAKINQWSRANKLTDKVIKQLNTYGYIWLLKI</sequence>
<dbReference type="Proteomes" id="UP000682358">
    <property type="component" value="Chromosome"/>
</dbReference>
<gene>
    <name evidence="1" type="ORF">KOF27_05845</name>
</gene>
<name>A0AAJ4NL79_PRORE</name>
<evidence type="ECO:0000313" key="1">
    <source>
        <dbReference type="EMBL" id="QWQ22583.2"/>
    </source>
</evidence>
<reference evidence="1" key="1">
    <citation type="submission" date="2021-06" db="EMBL/GenBank/DDBJ databases">
        <title>Emergence of genetically related NDM-1-producing Providencia rettgeri strains in Argentina.</title>
        <authorList>
            <person name="Pasteran F."/>
            <person name="Meo A."/>
            <person name="Gomez S."/>
            <person name="Derdoy L."/>
            <person name="Albronoz E."/>
            <person name="Faccone D."/>
            <person name="Guerriero L."/>
            <person name="Archuby D."/>
            <person name="Tarzia A."/>
            <person name="Lopez M."/>
            <person name="Corso A."/>
        </authorList>
    </citation>
    <scope>NUCLEOTIDE SEQUENCE</scope>
    <source>
        <strain evidence="1">PreM15628</strain>
    </source>
</reference>
<organism evidence="1 2">
    <name type="scientific">Providencia rettgeri</name>
    <dbReference type="NCBI Taxonomy" id="587"/>
    <lineage>
        <taxon>Bacteria</taxon>
        <taxon>Pseudomonadati</taxon>
        <taxon>Pseudomonadota</taxon>
        <taxon>Gammaproteobacteria</taxon>
        <taxon>Enterobacterales</taxon>
        <taxon>Morganellaceae</taxon>
        <taxon>Providencia</taxon>
    </lineage>
</organism>
<dbReference type="Gene3D" id="3.40.50.720">
    <property type="entry name" value="NAD(P)-binding Rossmann-like Domain"/>
    <property type="match status" value="1"/>
</dbReference>
<accession>A0AAJ4NL79</accession>